<dbReference type="Pfam" id="PF13439">
    <property type="entry name" value="Glyco_transf_4"/>
    <property type="match status" value="1"/>
</dbReference>
<comment type="caution">
    <text evidence="4">The sequence shown here is derived from an EMBL/GenBank/DDBJ whole genome shotgun (WGS) entry which is preliminary data.</text>
</comment>
<dbReference type="PANTHER" id="PTHR46401:SF2">
    <property type="entry name" value="GLYCOSYLTRANSFERASE WBBK-RELATED"/>
    <property type="match status" value="1"/>
</dbReference>
<feature type="domain" description="Glycosyltransferase subfamily 4-like N-terminal" evidence="3">
    <location>
        <begin position="16"/>
        <end position="176"/>
    </location>
</feature>
<protein>
    <submittedName>
        <fullName evidence="4">Glycosyltransferase family 4 protein</fullName>
    </submittedName>
</protein>
<organism evidence="4 5">
    <name type="scientific">Haloechinothrix salitolerans</name>
    <dbReference type="NCBI Taxonomy" id="926830"/>
    <lineage>
        <taxon>Bacteria</taxon>
        <taxon>Bacillati</taxon>
        <taxon>Actinomycetota</taxon>
        <taxon>Actinomycetes</taxon>
        <taxon>Pseudonocardiales</taxon>
        <taxon>Pseudonocardiaceae</taxon>
        <taxon>Haloechinothrix</taxon>
    </lineage>
</organism>
<reference evidence="5" key="1">
    <citation type="journal article" date="2019" name="Int. J. Syst. Evol. Microbiol.">
        <title>The Global Catalogue of Microorganisms (GCM) 10K type strain sequencing project: providing services to taxonomists for standard genome sequencing and annotation.</title>
        <authorList>
            <consortium name="The Broad Institute Genomics Platform"/>
            <consortium name="The Broad Institute Genome Sequencing Center for Infectious Disease"/>
            <person name="Wu L."/>
            <person name="Ma J."/>
        </authorList>
    </citation>
    <scope>NUCLEOTIDE SEQUENCE [LARGE SCALE GENOMIC DNA]</scope>
    <source>
        <strain evidence="5">KCTC 32255</strain>
    </source>
</reference>
<dbReference type="InterPro" id="IPR028098">
    <property type="entry name" value="Glyco_trans_4-like_N"/>
</dbReference>
<dbReference type="Proteomes" id="UP001596337">
    <property type="component" value="Unassembled WGS sequence"/>
</dbReference>
<dbReference type="RefSeq" id="WP_345406599.1">
    <property type="nucleotide sequence ID" value="NZ_BAABLA010000122.1"/>
</dbReference>
<proteinExistence type="predicted"/>
<evidence type="ECO:0000313" key="5">
    <source>
        <dbReference type="Proteomes" id="UP001596337"/>
    </source>
</evidence>
<keyword evidence="5" id="KW-1185">Reference proteome</keyword>
<dbReference type="CDD" id="cd03809">
    <property type="entry name" value="GT4_MtfB-like"/>
    <property type="match status" value="1"/>
</dbReference>
<dbReference type="Pfam" id="PF13692">
    <property type="entry name" value="Glyco_trans_1_4"/>
    <property type="match status" value="1"/>
</dbReference>
<evidence type="ECO:0000259" key="3">
    <source>
        <dbReference type="Pfam" id="PF13439"/>
    </source>
</evidence>
<evidence type="ECO:0000256" key="2">
    <source>
        <dbReference type="ARBA" id="ARBA00022679"/>
    </source>
</evidence>
<dbReference type="SUPFAM" id="SSF53756">
    <property type="entry name" value="UDP-Glycosyltransferase/glycogen phosphorylase"/>
    <property type="match status" value="1"/>
</dbReference>
<accession>A0ABW2C6Z2</accession>
<evidence type="ECO:0000256" key="1">
    <source>
        <dbReference type="ARBA" id="ARBA00022676"/>
    </source>
</evidence>
<name>A0ABW2C6Z2_9PSEU</name>
<gene>
    <name evidence="4" type="ORF">ACFQGD_28690</name>
</gene>
<sequence>MPELVVIADQLFAPVPGGTGRYTGELLRALAKTAPDDWVVTSVVCRRSDVRHAMIEGVNGPRVLPMPRKALLAAWQAGIPYWPGGDAVHAPTPFAPPRKPVAGKYAKGTLAVTVHDTVPWTHPHTLTPRGANWHRSMVARAMRRADVVVVPTQSVADDLRRYVPGTSSVRVIAHGVAEVFNAAEDAQVRVDVSHLDLPDRYVLAVGTLEPRKGLDVLIDAVAQLHRNTVFAPHLLLVGQPAKAGMDPAALAAEHGLAPDAVRVFSKLTDLELAEVMRRSAVLAAPSHAEGFGLPVLEAMAAGVPVVHSDAPALVEVAGGAGVTVRRGDATALSDALRDLLGDPLWSAQLAAAGRRRAAEFTWSSAAEAMWQLHVEGYEDSRQTVRARE</sequence>
<dbReference type="Gene3D" id="3.40.50.2000">
    <property type="entry name" value="Glycogen Phosphorylase B"/>
    <property type="match status" value="2"/>
</dbReference>
<evidence type="ECO:0000313" key="4">
    <source>
        <dbReference type="EMBL" id="MFC6871106.1"/>
    </source>
</evidence>
<dbReference type="EMBL" id="JBHSXX010000001">
    <property type="protein sequence ID" value="MFC6871106.1"/>
    <property type="molecule type" value="Genomic_DNA"/>
</dbReference>
<keyword evidence="2" id="KW-0808">Transferase</keyword>
<keyword evidence="1" id="KW-0328">Glycosyltransferase</keyword>
<dbReference type="PANTHER" id="PTHR46401">
    <property type="entry name" value="GLYCOSYLTRANSFERASE WBBK-RELATED"/>
    <property type="match status" value="1"/>
</dbReference>